<dbReference type="Pfam" id="PF06309">
    <property type="entry name" value="Torsin"/>
    <property type="match status" value="1"/>
</dbReference>
<evidence type="ECO:0000256" key="1">
    <source>
        <dbReference type="ARBA" id="ARBA00006235"/>
    </source>
</evidence>
<feature type="chain" id="PRO_5043764910" evidence="2">
    <location>
        <begin position="22"/>
        <end position="335"/>
    </location>
</feature>
<evidence type="ECO:0000313" key="5">
    <source>
        <dbReference type="Proteomes" id="UP001165289"/>
    </source>
</evidence>
<dbReference type="GO" id="GO:0016887">
    <property type="term" value="F:ATP hydrolysis activity"/>
    <property type="evidence" value="ECO:0007669"/>
    <property type="project" value="InterPro"/>
</dbReference>
<dbReference type="InterPro" id="IPR027417">
    <property type="entry name" value="P-loop_NTPase"/>
</dbReference>
<name>A0AAV7KCD5_9METZ</name>
<dbReference type="GO" id="GO:0071218">
    <property type="term" value="P:cellular response to misfolded protein"/>
    <property type="evidence" value="ECO:0007669"/>
    <property type="project" value="TreeGrafter"/>
</dbReference>
<dbReference type="Proteomes" id="UP001165289">
    <property type="component" value="Unassembled WGS sequence"/>
</dbReference>
<accession>A0AAV7KCD5</accession>
<dbReference type="PANTHER" id="PTHR10760">
    <property type="entry name" value="TORSIN"/>
    <property type="match status" value="1"/>
</dbReference>
<dbReference type="EMBL" id="JAKMXF010000088">
    <property type="protein sequence ID" value="KAI6658545.1"/>
    <property type="molecule type" value="Genomic_DNA"/>
</dbReference>
<comment type="similarity">
    <text evidence="1">Belongs to the ClpA/ClpB family. Torsin subfamily.</text>
</comment>
<dbReference type="PRINTS" id="PR00300">
    <property type="entry name" value="CLPPROTEASEA"/>
</dbReference>
<dbReference type="InterPro" id="IPR010448">
    <property type="entry name" value="Torsin"/>
</dbReference>
<dbReference type="InterPro" id="IPR001270">
    <property type="entry name" value="ClpA/B"/>
</dbReference>
<evidence type="ECO:0000313" key="4">
    <source>
        <dbReference type="EMBL" id="KAI6658545.1"/>
    </source>
</evidence>
<feature type="domain" description="AAA+ ATPase" evidence="3">
    <location>
        <begin position="100"/>
        <end position="278"/>
    </location>
</feature>
<dbReference type="Pfam" id="PF21376">
    <property type="entry name" value="TOR1A_C"/>
    <property type="match status" value="1"/>
</dbReference>
<sequence>MLFNYFLLFVLITSTITQSTAFEPLSSFTVGVTFLGGIATNLIGSLLYCNYKECCDEPWTTGNITNLTQSLNERVYGQHLVQNSVPNLIRGHLTNESPRKPLVISFHGWTGTGKTWVSKLIAENLFKKGLNSKYVVFIPVPLWFRDPSKTREQSEKLHHTIESTLARCKHSLFIFDDIKSMNPQLLDELLPYLNYPPPMDGIDYTRAIYILLSNAGATKINDFTVDQFRDGRDRSSIRMNEMHNIISDAIHREDGAFKDTELVSRQVIDASIPFLPLEKAHVRKCIERAIIDRGSIPIDSLVEKVLKDIRFVPEDLERFSESGCKRLDEIITDFI</sequence>
<evidence type="ECO:0000256" key="2">
    <source>
        <dbReference type="SAM" id="SignalP"/>
    </source>
</evidence>
<dbReference type="GO" id="GO:0005524">
    <property type="term" value="F:ATP binding"/>
    <property type="evidence" value="ECO:0007669"/>
    <property type="project" value="InterPro"/>
</dbReference>
<dbReference type="Gene3D" id="3.40.50.300">
    <property type="entry name" value="P-loop containing nucleotide triphosphate hydrolases"/>
    <property type="match status" value="1"/>
</dbReference>
<dbReference type="AlphaFoldDB" id="A0AAV7KCD5"/>
<organism evidence="4 5">
    <name type="scientific">Oopsacas minuta</name>
    <dbReference type="NCBI Taxonomy" id="111878"/>
    <lineage>
        <taxon>Eukaryota</taxon>
        <taxon>Metazoa</taxon>
        <taxon>Porifera</taxon>
        <taxon>Hexactinellida</taxon>
        <taxon>Hexasterophora</taxon>
        <taxon>Lyssacinosida</taxon>
        <taxon>Leucopsacidae</taxon>
        <taxon>Oopsacas</taxon>
    </lineage>
</organism>
<feature type="signal peptide" evidence="2">
    <location>
        <begin position="1"/>
        <end position="21"/>
    </location>
</feature>
<keyword evidence="2" id="KW-0732">Signal</keyword>
<dbReference type="InterPro" id="IPR049337">
    <property type="entry name" value="TOR1A_C"/>
</dbReference>
<gene>
    <name evidence="4" type="ORF">LOD99_15345</name>
</gene>
<dbReference type="GO" id="GO:0012505">
    <property type="term" value="C:endomembrane system"/>
    <property type="evidence" value="ECO:0007669"/>
    <property type="project" value="UniProtKB-ARBA"/>
</dbReference>
<dbReference type="SMART" id="SM00382">
    <property type="entry name" value="AAA"/>
    <property type="match status" value="1"/>
</dbReference>
<proteinExistence type="inferred from homology"/>
<comment type="caution">
    <text evidence="4">The sequence shown here is derived from an EMBL/GenBank/DDBJ whole genome shotgun (WGS) entry which is preliminary data.</text>
</comment>
<dbReference type="InterPro" id="IPR003593">
    <property type="entry name" value="AAA+_ATPase"/>
</dbReference>
<evidence type="ECO:0000259" key="3">
    <source>
        <dbReference type="SMART" id="SM00382"/>
    </source>
</evidence>
<dbReference type="PANTHER" id="PTHR10760:SF2">
    <property type="entry name" value="LD13476P-RELATED"/>
    <property type="match status" value="1"/>
</dbReference>
<keyword evidence="5" id="KW-1185">Reference proteome</keyword>
<reference evidence="4 5" key="1">
    <citation type="journal article" date="2023" name="BMC Biol.">
        <title>The compact genome of the sponge Oopsacas minuta (Hexactinellida) is lacking key metazoan core genes.</title>
        <authorList>
            <person name="Santini S."/>
            <person name="Schenkelaars Q."/>
            <person name="Jourda C."/>
            <person name="Duchesne M."/>
            <person name="Belahbib H."/>
            <person name="Rocher C."/>
            <person name="Selva M."/>
            <person name="Riesgo A."/>
            <person name="Vervoort M."/>
            <person name="Leys S.P."/>
            <person name="Kodjabachian L."/>
            <person name="Le Bivic A."/>
            <person name="Borchiellini C."/>
            <person name="Claverie J.M."/>
            <person name="Renard E."/>
        </authorList>
    </citation>
    <scope>NUCLEOTIDE SEQUENCE [LARGE SCALE GENOMIC DNA]</scope>
    <source>
        <strain evidence="4">SPO-2</strain>
    </source>
</reference>
<dbReference type="SUPFAM" id="SSF52540">
    <property type="entry name" value="P-loop containing nucleoside triphosphate hydrolases"/>
    <property type="match status" value="1"/>
</dbReference>
<protein>
    <submittedName>
        <fullName evidence="4">Torsin-1A-like</fullName>
    </submittedName>
</protein>
<dbReference type="GO" id="GO:0005737">
    <property type="term" value="C:cytoplasm"/>
    <property type="evidence" value="ECO:0007669"/>
    <property type="project" value="UniProtKB-ARBA"/>
</dbReference>